<evidence type="ECO:0000256" key="2">
    <source>
        <dbReference type="SAM" id="Phobius"/>
    </source>
</evidence>
<accession>A0A914WMA6</accession>
<feature type="compositionally biased region" description="Polar residues" evidence="1">
    <location>
        <begin position="233"/>
        <end position="245"/>
    </location>
</feature>
<dbReference type="Gene3D" id="6.20.200.20">
    <property type="match status" value="5"/>
</dbReference>
<keyword evidence="4" id="KW-1185">Reference proteome</keyword>
<proteinExistence type="predicted"/>
<dbReference type="GO" id="GO:0005886">
    <property type="term" value="C:plasma membrane"/>
    <property type="evidence" value="ECO:0007669"/>
    <property type="project" value="TreeGrafter"/>
</dbReference>
<dbReference type="SUPFAM" id="SSF57603">
    <property type="entry name" value="FnI-like domain"/>
    <property type="match status" value="5"/>
</dbReference>
<feature type="domain" description="VWFC" evidence="3">
    <location>
        <begin position="311"/>
        <end position="372"/>
    </location>
</feature>
<feature type="domain" description="VWFC" evidence="3">
    <location>
        <begin position="411"/>
        <end position="471"/>
    </location>
</feature>
<dbReference type="AlphaFoldDB" id="A0A914WMA6"/>
<evidence type="ECO:0000259" key="3">
    <source>
        <dbReference type="PROSITE" id="PS50184"/>
    </source>
</evidence>
<dbReference type="PANTHER" id="PTHR46439">
    <property type="entry name" value="CYSTEINE-RICH MOTOR NEURON 1 PROTEIN"/>
    <property type="match status" value="1"/>
</dbReference>
<dbReference type="PANTHER" id="PTHR46439:SF1">
    <property type="entry name" value="CYSTEINE-RICH MOTOR NEURON 1 PROTEIN"/>
    <property type="match status" value="1"/>
</dbReference>
<reference evidence="5" key="1">
    <citation type="submission" date="2022-11" db="UniProtKB">
        <authorList>
            <consortium name="WormBaseParasite"/>
        </authorList>
    </citation>
    <scope>IDENTIFICATION</scope>
</reference>
<protein>
    <submittedName>
        <fullName evidence="5">VWFC domain-containing protein</fullName>
    </submittedName>
</protein>
<feature type="compositionally biased region" description="Low complexity" evidence="1">
    <location>
        <begin position="723"/>
        <end position="737"/>
    </location>
</feature>
<dbReference type="SMART" id="SM00214">
    <property type="entry name" value="VWC"/>
    <property type="match status" value="5"/>
</dbReference>
<evidence type="ECO:0000256" key="1">
    <source>
        <dbReference type="SAM" id="MobiDB-lite"/>
    </source>
</evidence>
<dbReference type="Pfam" id="PF00093">
    <property type="entry name" value="VWC"/>
    <property type="match status" value="2"/>
</dbReference>
<feature type="transmembrane region" description="Helical" evidence="2">
    <location>
        <begin position="639"/>
        <end position="663"/>
    </location>
</feature>
<dbReference type="PROSITE" id="PS50184">
    <property type="entry name" value="VWFC_2"/>
    <property type="match status" value="5"/>
</dbReference>
<organism evidence="4 5">
    <name type="scientific">Plectus sambesii</name>
    <dbReference type="NCBI Taxonomy" id="2011161"/>
    <lineage>
        <taxon>Eukaryota</taxon>
        <taxon>Metazoa</taxon>
        <taxon>Ecdysozoa</taxon>
        <taxon>Nematoda</taxon>
        <taxon>Chromadorea</taxon>
        <taxon>Plectida</taxon>
        <taxon>Plectina</taxon>
        <taxon>Plectoidea</taxon>
        <taxon>Plectidae</taxon>
        <taxon>Plectus</taxon>
    </lineage>
</organism>
<feature type="domain" description="VWFC" evidence="3">
    <location>
        <begin position="559"/>
        <end position="615"/>
    </location>
</feature>
<sequence length="800" mass="86183">MPPSRIWRALEKCSSAQKRCNPRARARSPTFQIANACRPPNGQPPHVSIAMWPERCLKAKCAVVFQPQCSDDSKLVVPPLEPDECCQSPGECKCDLEKCNALAPVCNRGFERVRMTEGSRQPGDCCDTFECKARELHCENAKCPPDLEAQEPCPADSVRPPSYVPRGTCCQVTESCRCKPGICPPAHCPAPNTVVNITSKGDGTAGNCCDRFECSHVQADAAATDATDGGDDNQSLPNKRQPAMTLSLTPTSETKGCPYKGETYSEGSTWYSSTCEQCKCKAGVAFCKKMTCSSPPSRCSWVGIPENECCPVCLGCRTDTGEKIKQNDTWQKDDCTSCSCGPDGEPHCQRHMCQVQCDNPRKVPGQCCPVCDEPTIVTLPSVCPSLEHCDCCPSCKAQGASTSALGKHGHTVCQSPGTGRLYVDGETWQLAPCVSCTCRVGHVLCHVAACPPIACEHPILKPEDHCCPTCPDVPVEAKTELNQGDGTEEPYICTDERGLAHVEGSSWRLDECTSCICRRDKGVQCFRESCPPSADCNGMPLQLKGRCCPVCSDQLGANGVCEYKKNMYGVKEHWKDGSCRNCTCNQGGQTLCTEFECPPCSSPVYLEGQCCPACKDTNTRWLSIGTRTPNAYDPPPVNLMLLGACVGMSVIIVAAIILICWLVRRARRNRDMKKPPKFCKDAATNGSVILTSKAVGSAAILPTKAELSRKRLSSACDGQSESLLSTTSESSAATSTGSSGGHQAAFDTSTLPLTGKHSTSTNYHRPLSVDLGIGKFTRSIGSFRKKTSPQKLAKHLSCHV</sequence>
<dbReference type="Pfam" id="PF23334">
    <property type="entry name" value="VWC2L_2nd"/>
    <property type="match status" value="2"/>
</dbReference>
<dbReference type="Proteomes" id="UP000887566">
    <property type="component" value="Unplaced"/>
</dbReference>
<keyword evidence="2" id="KW-0812">Transmembrane</keyword>
<keyword evidence="2" id="KW-1133">Transmembrane helix</keyword>
<feature type="region of interest" description="Disordered" evidence="1">
    <location>
        <begin position="723"/>
        <end position="764"/>
    </location>
</feature>
<evidence type="ECO:0000313" key="5">
    <source>
        <dbReference type="WBParaSite" id="PSAMB.scaffold457size50439.g6096.t1"/>
    </source>
</evidence>
<dbReference type="InterPro" id="IPR052624">
    <property type="entry name" value="CRIM1"/>
</dbReference>
<feature type="domain" description="VWFC" evidence="3">
    <location>
        <begin position="255"/>
        <end position="314"/>
    </location>
</feature>
<feature type="region of interest" description="Disordered" evidence="1">
    <location>
        <begin position="224"/>
        <end position="245"/>
    </location>
</feature>
<evidence type="ECO:0000313" key="4">
    <source>
        <dbReference type="Proteomes" id="UP000887566"/>
    </source>
</evidence>
<dbReference type="PROSITE" id="PS01208">
    <property type="entry name" value="VWFC_1"/>
    <property type="match status" value="3"/>
</dbReference>
<feature type="domain" description="VWFC" evidence="3">
    <location>
        <begin position="491"/>
        <end position="552"/>
    </location>
</feature>
<name>A0A914WMA6_9BILA</name>
<keyword evidence="2" id="KW-0472">Membrane</keyword>
<feature type="compositionally biased region" description="Polar residues" evidence="1">
    <location>
        <begin position="746"/>
        <end position="763"/>
    </location>
</feature>
<dbReference type="InterPro" id="IPR001007">
    <property type="entry name" value="VWF_dom"/>
</dbReference>
<dbReference type="WBParaSite" id="PSAMB.scaffold457size50439.g6096.t1">
    <property type="protein sequence ID" value="PSAMB.scaffold457size50439.g6096.t1"/>
    <property type="gene ID" value="PSAMB.scaffold457size50439.g6096"/>
</dbReference>